<reference evidence="2" key="1">
    <citation type="submission" date="2006-10" db="EMBL/GenBank/DDBJ databases">
        <authorList>
            <person name="Heidelberg J."/>
            <person name="Sebastian Y."/>
        </authorList>
    </citation>
    <scope>NUCLEOTIDE SEQUENCE [LARGE SCALE GENOMIC DNA]</scope>
    <source>
        <strain evidence="2">EX25</strain>
    </source>
</reference>
<name>A0ABM9WX13_VIBAE</name>
<evidence type="ECO:0000313" key="2">
    <source>
        <dbReference type="Proteomes" id="UP000242664"/>
    </source>
</evidence>
<dbReference type="Pfam" id="PF01503">
    <property type="entry name" value="PRA-PH"/>
    <property type="match status" value="1"/>
</dbReference>
<dbReference type="EMBL" id="DS267813">
    <property type="protein sequence ID" value="EDN58007.1"/>
    <property type="molecule type" value="Genomic_DNA"/>
</dbReference>
<proteinExistence type="predicted"/>
<keyword evidence="2" id="KW-1185">Reference proteome</keyword>
<dbReference type="InterPro" id="IPR021130">
    <property type="entry name" value="PRib-ATP_PPHydrolase-like"/>
</dbReference>
<sequence length="213" mass="23949">MPLGFKVRFDIIAASIDSMEIRMQLSKLTQEIFDHLYRDITEFRSTFDLPVADAASLDAQADTLHTSLAIEELTELAEADCKTEQADAIVDSVYVLMGRLVHLGHSKVEDNLAISYLIDLLLNVAVNRGIEFIPCWDEVHSSNMSKVCRNEQEYSETEAFYAEQGIKLMAVQKGEYIIAKCAEDFVSEGKTICKGKVLKSVYYRPADLKPLTQ</sequence>
<dbReference type="InterPro" id="IPR023292">
    <property type="entry name" value="NTP_PyroPHydrolase-like_dom_sf"/>
</dbReference>
<protein>
    <recommendedName>
        <fullName evidence="3">SAM-dependent methyltransferase</fullName>
    </recommendedName>
</protein>
<evidence type="ECO:0000313" key="1">
    <source>
        <dbReference type="EMBL" id="EDN58007.1"/>
    </source>
</evidence>
<evidence type="ECO:0008006" key="3">
    <source>
        <dbReference type="Google" id="ProtNLM"/>
    </source>
</evidence>
<dbReference type="Proteomes" id="UP000242664">
    <property type="component" value="Unassembled WGS sequence"/>
</dbReference>
<organism evidence="1 2">
    <name type="scientific">Vibrio antiquarius (strain Ex25)</name>
    <dbReference type="NCBI Taxonomy" id="150340"/>
    <lineage>
        <taxon>Bacteria</taxon>
        <taxon>Pseudomonadati</taxon>
        <taxon>Pseudomonadota</taxon>
        <taxon>Gammaproteobacteria</taxon>
        <taxon>Vibrionales</taxon>
        <taxon>Vibrionaceae</taxon>
        <taxon>Vibrio</taxon>
        <taxon>Vibrio diabolicus subgroup</taxon>
    </lineage>
</organism>
<dbReference type="CDD" id="cd11530">
    <property type="entry name" value="NTP-PPase_DR2231_like"/>
    <property type="match status" value="1"/>
</dbReference>
<gene>
    <name evidence="1" type="ORF">VEx25_1064</name>
</gene>
<accession>A0ABM9WX13</accession>
<dbReference type="InterPro" id="IPR033653">
    <property type="entry name" value="NTP-PPase_DR2231-like"/>
</dbReference>
<dbReference type="Gene3D" id="1.10.3420.10">
    <property type="entry name" value="putative ntp pyrophosphohydrolase like domain"/>
    <property type="match status" value="2"/>
</dbReference>